<dbReference type="RefSeq" id="XP_018986033.1">
    <property type="nucleotide sequence ID" value="XM_019131694.1"/>
</dbReference>
<sequence>MSRSIFKPSPNDNIKDLFKSLPFTPEQILRASPVAGTETEGHSAIIRNNFVIENGNNLFLHIHPSLLTLHDLFANAVSMYPNNDCMGKRLYSNTIAGDYDPFYSWESFAAVDLRKRNLGSGIFHILKNNQFRTEIHNVEDFVVSLYSGNRTEWLLTDLACQSYSLVNTALYDTLGAGTSHFILELTKSPIVICSKEKIQILIDIQIEKRLPHFLTIVSMDLLTERERSTYERQAYELGLELFEISEVEALGARNPVRERPPTPDNIYTISFTSGTTGNPKGVEVHHEMAVSGVTMYLAQVDVPKGEGHEMCFLPMAHIYERGLVASFLSIGTGLGFPVVSSPLTLVEELKALKPTTLASVPRVYSKMESELKEVTVNSQNDVFRRMAKEIIGRRFESISTKGVFENDCLYSEIFTTELKKLLGLEKTKFLCSGSAPISNDTVNFFKSALNIGFAEAYGLTESFGIMCMSDPFASDSGSCGLPGVSGEMRLRDVPQMGYTSKDKGGPRGELLLRGPQIFRRYYKNKEATDECFDKDGFFCTGDVARFDEQGRVYIIDRVKNFFKLAQGEYVTPEKIENKYLSSTTLVNQLYVHGDSLETYLVAVAGFDPHVMARFLHRNFDIVLNPETHLKEIERKLNELPVKSKILDVLNEEVKPAGLAGFEKIHNIFFEVEPLTVAREVYTPTFKLKRPTCRTFFREQLKGMYREGSLIKRSKL</sequence>
<dbReference type="AlphaFoldDB" id="A0A1E3QSM3"/>
<evidence type="ECO:0000313" key="4">
    <source>
        <dbReference type="EMBL" id="ODQ80705.1"/>
    </source>
</evidence>
<dbReference type="PANTHER" id="PTHR43272">
    <property type="entry name" value="LONG-CHAIN-FATTY-ACID--COA LIGASE"/>
    <property type="match status" value="1"/>
</dbReference>
<dbReference type="PROSITE" id="PS00455">
    <property type="entry name" value="AMP_BINDING"/>
    <property type="match status" value="1"/>
</dbReference>
<reference evidence="5" key="1">
    <citation type="submission" date="2016-05" db="EMBL/GenBank/DDBJ databases">
        <title>Comparative genomics of biotechnologically important yeasts.</title>
        <authorList>
            <consortium name="DOE Joint Genome Institute"/>
            <person name="Riley R."/>
            <person name="Haridas S."/>
            <person name="Wolfe K.H."/>
            <person name="Lopes M.R."/>
            <person name="Hittinger C.T."/>
            <person name="Goker M."/>
            <person name="Salamov A."/>
            <person name="Wisecaver J."/>
            <person name="Long T.M."/>
            <person name="Aerts A.L."/>
            <person name="Barry K."/>
            <person name="Choi C."/>
            <person name="Clum A."/>
            <person name="Coughlan A.Y."/>
            <person name="Deshpande S."/>
            <person name="Douglass A.P."/>
            <person name="Hanson S.J."/>
            <person name="Klenk H.-P."/>
            <person name="Labutti K."/>
            <person name="Lapidus A."/>
            <person name="Lindquist E."/>
            <person name="Lipzen A."/>
            <person name="Meier-Kolthoff J.P."/>
            <person name="Ohm R.A."/>
            <person name="Otillar R.P."/>
            <person name="Pangilinan J."/>
            <person name="Peng Y."/>
            <person name="Rokas A."/>
            <person name="Rosa C.A."/>
            <person name="Scheuner C."/>
            <person name="Sibirny A.A."/>
            <person name="Slot J.C."/>
            <person name="Stielow J.B."/>
            <person name="Sun H."/>
            <person name="Kurtzman C.P."/>
            <person name="Blackwell M."/>
            <person name="Grigoriev I.V."/>
            <person name="Jeffries T.W."/>
        </authorList>
    </citation>
    <scope>NUCLEOTIDE SEQUENCE [LARGE SCALE GENOMIC DNA]</scope>
    <source>
        <strain evidence="5">NRRL Y-12698</strain>
    </source>
</reference>
<keyword evidence="1" id="KW-0547">Nucleotide-binding</keyword>
<dbReference type="OrthoDB" id="1700726at2759"/>
<dbReference type="STRING" id="984486.A0A1E3QSM3"/>
<evidence type="ECO:0000256" key="2">
    <source>
        <dbReference type="ARBA" id="ARBA00022840"/>
    </source>
</evidence>
<dbReference type="InterPro" id="IPR020845">
    <property type="entry name" value="AMP-binding_CS"/>
</dbReference>
<dbReference type="Gene3D" id="3.40.50.12780">
    <property type="entry name" value="N-terminal domain of ligase-like"/>
    <property type="match status" value="1"/>
</dbReference>
<dbReference type="GeneID" id="30149547"/>
<name>A0A1E3QSM3_9ASCO</name>
<accession>A0A1E3QSM3</accession>
<dbReference type="PANTHER" id="PTHR43272:SF33">
    <property type="entry name" value="AMP-BINDING DOMAIN-CONTAINING PROTEIN-RELATED"/>
    <property type="match status" value="1"/>
</dbReference>
<evidence type="ECO:0000313" key="5">
    <source>
        <dbReference type="Proteomes" id="UP000094336"/>
    </source>
</evidence>
<keyword evidence="2" id="KW-0067">ATP-binding</keyword>
<keyword evidence="5" id="KW-1185">Reference proteome</keyword>
<gene>
    <name evidence="4" type="ORF">BABINDRAFT_34979</name>
</gene>
<evidence type="ECO:0000256" key="1">
    <source>
        <dbReference type="ARBA" id="ARBA00022741"/>
    </source>
</evidence>
<dbReference type="GO" id="GO:0004467">
    <property type="term" value="F:long-chain fatty acid-CoA ligase activity"/>
    <property type="evidence" value="ECO:0007669"/>
    <property type="project" value="TreeGrafter"/>
</dbReference>
<evidence type="ECO:0000259" key="3">
    <source>
        <dbReference type="Pfam" id="PF00501"/>
    </source>
</evidence>
<dbReference type="SUPFAM" id="SSF56801">
    <property type="entry name" value="Acetyl-CoA synthetase-like"/>
    <property type="match status" value="1"/>
</dbReference>
<organism evidence="4 5">
    <name type="scientific">Babjeviella inositovora NRRL Y-12698</name>
    <dbReference type="NCBI Taxonomy" id="984486"/>
    <lineage>
        <taxon>Eukaryota</taxon>
        <taxon>Fungi</taxon>
        <taxon>Dikarya</taxon>
        <taxon>Ascomycota</taxon>
        <taxon>Saccharomycotina</taxon>
        <taxon>Pichiomycetes</taxon>
        <taxon>Serinales incertae sedis</taxon>
        <taxon>Babjeviella</taxon>
    </lineage>
</organism>
<dbReference type="Pfam" id="PF00501">
    <property type="entry name" value="AMP-binding"/>
    <property type="match status" value="1"/>
</dbReference>
<dbReference type="EMBL" id="KV454429">
    <property type="protein sequence ID" value="ODQ80705.1"/>
    <property type="molecule type" value="Genomic_DNA"/>
</dbReference>
<dbReference type="InterPro" id="IPR042099">
    <property type="entry name" value="ANL_N_sf"/>
</dbReference>
<feature type="domain" description="AMP-dependent synthetase/ligase" evidence="3">
    <location>
        <begin position="142"/>
        <end position="522"/>
    </location>
</feature>
<dbReference type="InterPro" id="IPR000873">
    <property type="entry name" value="AMP-dep_synth/lig_dom"/>
</dbReference>
<dbReference type="GO" id="GO:0016020">
    <property type="term" value="C:membrane"/>
    <property type="evidence" value="ECO:0007669"/>
    <property type="project" value="TreeGrafter"/>
</dbReference>
<proteinExistence type="predicted"/>
<protein>
    <recommendedName>
        <fullName evidence="3">AMP-dependent synthetase/ligase domain-containing protein</fullName>
    </recommendedName>
</protein>
<dbReference type="GO" id="GO:0005524">
    <property type="term" value="F:ATP binding"/>
    <property type="evidence" value="ECO:0007669"/>
    <property type="project" value="UniProtKB-KW"/>
</dbReference>
<dbReference type="GO" id="GO:0005783">
    <property type="term" value="C:endoplasmic reticulum"/>
    <property type="evidence" value="ECO:0007669"/>
    <property type="project" value="TreeGrafter"/>
</dbReference>
<dbReference type="Proteomes" id="UP000094336">
    <property type="component" value="Unassembled WGS sequence"/>
</dbReference>